<feature type="compositionally biased region" description="Basic and acidic residues" evidence="1">
    <location>
        <begin position="81"/>
        <end position="93"/>
    </location>
</feature>
<dbReference type="Proteomes" id="UP000184368">
    <property type="component" value="Unassembled WGS sequence"/>
</dbReference>
<protein>
    <submittedName>
        <fullName evidence="2">Uncharacterized protein</fullName>
    </submittedName>
</protein>
<feature type="region of interest" description="Disordered" evidence="1">
    <location>
        <begin position="1"/>
        <end position="29"/>
    </location>
</feature>
<evidence type="ECO:0000313" key="3">
    <source>
        <dbReference type="Proteomes" id="UP000184368"/>
    </source>
</evidence>
<dbReference type="AlphaFoldDB" id="A0A1M5EJS4"/>
<name>A0A1M5EJS4_9BACT</name>
<dbReference type="OrthoDB" id="598301at2"/>
<evidence type="ECO:0000256" key="1">
    <source>
        <dbReference type="SAM" id="MobiDB-lite"/>
    </source>
</evidence>
<gene>
    <name evidence="2" type="ORF">SAMN05444008_11275</name>
</gene>
<reference evidence="2 3" key="1">
    <citation type="submission" date="2016-11" db="EMBL/GenBank/DDBJ databases">
        <authorList>
            <person name="Jaros S."/>
            <person name="Januszkiewicz K."/>
            <person name="Wedrychowicz H."/>
        </authorList>
    </citation>
    <scope>NUCLEOTIDE SEQUENCE [LARGE SCALE GENOMIC DNA]</scope>
    <source>
        <strain evidence="2 3">DSM 26897</strain>
    </source>
</reference>
<proteinExistence type="predicted"/>
<dbReference type="RefSeq" id="WP_073044943.1">
    <property type="nucleotide sequence ID" value="NZ_FQUO01000012.1"/>
</dbReference>
<evidence type="ECO:0000313" key="2">
    <source>
        <dbReference type="EMBL" id="SHF79475.1"/>
    </source>
</evidence>
<sequence length="102" mass="11743">MAKATKSKTATPPTPEFEVSSTKKGLSSPDYDRETFIVRVDLMEKIKDVAYWDRQLLKETIEMALSSFIDGYEKSNGIIKSRPDEVKEREKLRSNSGRKRKE</sequence>
<accession>A0A1M5EJS4</accession>
<feature type="compositionally biased region" description="Low complexity" evidence="1">
    <location>
        <begin position="1"/>
        <end position="11"/>
    </location>
</feature>
<organism evidence="2 3">
    <name type="scientific">Cnuella takakiae</name>
    <dbReference type="NCBI Taxonomy" id="1302690"/>
    <lineage>
        <taxon>Bacteria</taxon>
        <taxon>Pseudomonadati</taxon>
        <taxon>Bacteroidota</taxon>
        <taxon>Chitinophagia</taxon>
        <taxon>Chitinophagales</taxon>
        <taxon>Chitinophagaceae</taxon>
        <taxon>Cnuella</taxon>
    </lineage>
</organism>
<dbReference type="EMBL" id="FQUO01000012">
    <property type="protein sequence ID" value="SHF79475.1"/>
    <property type="molecule type" value="Genomic_DNA"/>
</dbReference>
<feature type="region of interest" description="Disordered" evidence="1">
    <location>
        <begin position="79"/>
        <end position="102"/>
    </location>
</feature>
<keyword evidence="3" id="KW-1185">Reference proteome</keyword>